<dbReference type="STRING" id="2316362.A0A4Q2DLJ5"/>
<keyword evidence="2" id="KW-1185">Reference proteome</keyword>
<dbReference type="EMBL" id="SDEE01000184">
    <property type="protein sequence ID" value="RXW19764.1"/>
    <property type="molecule type" value="Genomic_DNA"/>
</dbReference>
<accession>A0A4Q2DLJ5</accession>
<comment type="caution">
    <text evidence="1">The sequence shown here is derived from an EMBL/GenBank/DDBJ whole genome shotgun (WGS) entry which is preliminary data.</text>
</comment>
<name>A0A4Q2DLJ5_9AGAR</name>
<evidence type="ECO:0000313" key="1">
    <source>
        <dbReference type="EMBL" id="RXW19764.1"/>
    </source>
</evidence>
<protein>
    <submittedName>
        <fullName evidence="1">Uncharacterized protein</fullName>
    </submittedName>
</protein>
<dbReference type="Proteomes" id="UP000290288">
    <property type="component" value="Unassembled WGS sequence"/>
</dbReference>
<dbReference type="AlphaFoldDB" id="A0A4Q2DLJ5"/>
<reference evidence="1 2" key="1">
    <citation type="submission" date="2019-01" db="EMBL/GenBank/DDBJ databases">
        <title>Draft genome sequence of Psathyrella aberdarensis IHI B618.</title>
        <authorList>
            <person name="Buettner E."/>
            <person name="Kellner H."/>
        </authorList>
    </citation>
    <scope>NUCLEOTIDE SEQUENCE [LARGE SCALE GENOMIC DNA]</scope>
    <source>
        <strain evidence="1 2">IHI B618</strain>
    </source>
</reference>
<dbReference type="OrthoDB" id="424402at2759"/>
<sequence>MLEDEEVPAASEQEDGVAAVAAEERAEKIIEALSSKNHIRQTQTPFMRVTLSLTELPNLQANGAT</sequence>
<organism evidence="1 2">
    <name type="scientific">Candolleomyces aberdarensis</name>
    <dbReference type="NCBI Taxonomy" id="2316362"/>
    <lineage>
        <taxon>Eukaryota</taxon>
        <taxon>Fungi</taxon>
        <taxon>Dikarya</taxon>
        <taxon>Basidiomycota</taxon>
        <taxon>Agaricomycotina</taxon>
        <taxon>Agaricomycetes</taxon>
        <taxon>Agaricomycetidae</taxon>
        <taxon>Agaricales</taxon>
        <taxon>Agaricineae</taxon>
        <taxon>Psathyrellaceae</taxon>
        <taxon>Candolleomyces</taxon>
    </lineage>
</organism>
<proteinExistence type="predicted"/>
<gene>
    <name evidence="1" type="ORF">EST38_g6082</name>
</gene>
<evidence type="ECO:0000313" key="2">
    <source>
        <dbReference type="Proteomes" id="UP000290288"/>
    </source>
</evidence>